<name>A0A1S2UE42_9PSED</name>
<proteinExistence type="predicted"/>
<gene>
    <name evidence="2" type="ORF">BFL40_29875</name>
    <name evidence="3" type="ORF">SAMN04515675_0468</name>
</gene>
<dbReference type="RefSeq" id="WP_071487320.1">
    <property type="nucleotide sequence ID" value="NZ_FNTS01000002.1"/>
</dbReference>
<keyword evidence="5" id="KW-1185">Reference proteome</keyword>
<sequence>MADLKVSGDVGDLTVTLAGETKSLSAWLLQTGSATPAASPAAGVAASAENIESLGSKPPVLIDFTDTMQNGAPAHGKIQLRGSATAVVSSGLLSVVAPYSEAANTACIPRYFADGRLTFRVKRGVFLLGYHVNMDGNGWQLWSSTGTTLELGYIGTGATPVYSAMTPVAMPGAAGDLINVEVETGPVAPGAPYAVRVWADGAARPATASGSGTYPADGTASSYPLAEGYARIASFGATPVVLKSVLYEDAAPVLAQAAFVGRWKPTYEGGVIGYGSNRQGASMRFMVSGTTSVSMKIARSTASTQSPVMAVRVDGGAWAYTSISTTGVSTYLLASGLSADAAHTFEVAVSGSHEADPRWRRDCGLNVIKILAGAGNVAPWADTRPAIIFIGDSIVEGICAKGTPSLPTNSCGERVFGRLIAESLGLQPIINGFGGTGLAVAGSGGFPDTPTSVFNYQHDRPVRQEHVQVAYIQIGTNDTAAASTWQALLITLVCRIKQRYPGVVVFLARPFNGKYETQVIAAATATGSTYLDTTGMTVAADFTDGTHLTEAGHAKVAIPLAALMAPVIQS</sequence>
<evidence type="ECO:0000313" key="4">
    <source>
        <dbReference type="Proteomes" id="UP000181661"/>
    </source>
</evidence>
<evidence type="ECO:0000313" key="2">
    <source>
        <dbReference type="EMBL" id="OIN44499.1"/>
    </source>
</evidence>
<reference evidence="3 5" key="2">
    <citation type="submission" date="2016-10" db="EMBL/GenBank/DDBJ databases">
        <authorList>
            <person name="Varghese N."/>
            <person name="Submissions S."/>
        </authorList>
    </citation>
    <scope>NUCLEOTIDE SEQUENCE [LARGE SCALE GENOMIC DNA]</scope>
    <source>
        <strain evidence="3 5">BS2773</strain>
    </source>
</reference>
<dbReference type="OrthoDB" id="9801375at2"/>
<evidence type="ECO:0000259" key="1">
    <source>
        <dbReference type="Pfam" id="PF13472"/>
    </source>
</evidence>
<dbReference type="EMBL" id="FNTS01000002">
    <property type="protein sequence ID" value="SED26157.1"/>
    <property type="molecule type" value="Genomic_DNA"/>
</dbReference>
<dbReference type="Proteomes" id="UP000182179">
    <property type="component" value="Unassembled WGS sequence"/>
</dbReference>
<feature type="domain" description="SGNH hydrolase-type esterase" evidence="1">
    <location>
        <begin position="389"/>
        <end position="554"/>
    </location>
</feature>
<dbReference type="Proteomes" id="UP000181661">
    <property type="component" value="Unassembled WGS sequence"/>
</dbReference>
<protein>
    <submittedName>
        <fullName evidence="3">GDSL-like Lipase/Acylhydrolase family protein</fullName>
    </submittedName>
</protein>
<dbReference type="InterPro" id="IPR013830">
    <property type="entry name" value="SGNH_hydro"/>
</dbReference>
<dbReference type="Pfam" id="PF13472">
    <property type="entry name" value="Lipase_GDSL_2"/>
    <property type="match status" value="1"/>
</dbReference>
<dbReference type="InterPro" id="IPR036514">
    <property type="entry name" value="SGNH_hydro_sf"/>
</dbReference>
<evidence type="ECO:0000313" key="3">
    <source>
        <dbReference type="EMBL" id="SED26157.1"/>
    </source>
</evidence>
<dbReference type="GO" id="GO:0016788">
    <property type="term" value="F:hydrolase activity, acting on ester bonds"/>
    <property type="evidence" value="ECO:0007669"/>
    <property type="project" value="UniProtKB-ARBA"/>
</dbReference>
<reference evidence="2 4" key="1">
    <citation type="submission" date="2016-08" db="EMBL/GenBank/DDBJ databases">
        <title>Draft genome sequence of Pseudomonas costantinii LMG 22119, type strain isolated from cultivated mushroom (Agaricus bisporus) sporophores.</title>
        <authorList>
            <person name="Tambong J.T."/>
        </authorList>
    </citation>
    <scope>NUCLEOTIDE SEQUENCE [LARGE SCALE GENOMIC DNA]</scope>
    <source>
        <strain evidence="2 4">LMG 22119</strain>
    </source>
</reference>
<accession>A0A1S2UE42</accession>
<evidence type="ECO:0000313" key="5">
    <source>
        <dbReference type="Proteomes" id="UP000182179"/>
    </source>
</evidence>
<dbReference type="EMBL" id="MDDR01000061">
    <property type="protein sequence ID" value="OIN44499.1"/>
    <property type="molecule type" value="Genomic_DNA"/>
</dbReference>
<dbReference type="Gene3D" id="3.40.50.1110">
    <property type="entry name" value="SGNH hydrolase"/>
    <property type="match status" value="1"/>
</dbReference>
<dbReference type="SUPFAM" id="SSF52266">
    <property type="entry name" value="SGNH hydrolase"/>
    <property type="match status" value="1"/>
</dbReference>
<comment type="caution">
    <text evidence="2">The sequence shown here is derived from an EMBL/GenBank/DDBJ whole genome shotgun (WGS) entry which is preliminary data.</text>
</comment>
<organism evidence="2 4">
    <name type="scientific">Pseudomonas costantinii</name>
    <dbReference type="NCBI Taxonomy" id="168469"/>
    <lineage>
        <taxon>Bacteria</taxon>
        <taxon>Pseudomonadati</taxon>
        <taxon>Pseudomonadota</taxon>
        <taxon>Gammaproteobacteria</taxon>
        <taxon>Pseudomonadales</taxon>
        <taxon>Pseudomonadaceae</taxon>
        <taxon>Pseudomonas</taxon>
    </lineage>
</organism>
<dbReference type="AlphaFoldDB" id="A0A1S2UE42"/>